<accession>A0AA49Q9E1</accession>
<feature type="domain" description="Rieske" evidence="5">
    <location>
        <begin position="64"/>
        <end position="151"/>
    </location>
</feature>
<reference evidence="7" key="1">
    <citation type="submission" date="2023-07" db="EMBL/GenBank/DDBJ databases">
        <authorList>
            <person name="Haufschild T."/>
            <person name="Kallscheuer N."/>
            <person name="Hammer J."/>
            <person name="Kohn T."/>
            <person name="Kabuu M."/>
            <person name="Jogler M."/>
            <person name="Wohfarth N."/>
            <person name="Heuer A."/>
            <person name="Rohde M."/>
            <person name="van Teeseling M.C.F."/>
            <person name="Jogler C."/>
        </authorList>
    </citation>
    <scope>NUCLEOTIDE SEQUENCE</scope>
    <source>
        <strain evidence="6">Strain 138</strain>
        <strain evidence="7">Strain 318</strain>
    </source>
</reference>
<keyword evidence="1" id="KW-0001">2Fe-2S</keyword>
<sequence>MSHGNEHEPCEPTLDACALQDRRDFMRHGLMAVGALIAMGAVPERLAALERTLATGRRVGNELRYPVPTADGATIDRANNLIIARFNGEAIAFVLECPHRGENVRWQANNNRFFCPKHESTFEPNGARIQGKAERGMDRYAIRREGDELVVTTTEKVRSTNAEAWAAAKVSL</sequence>
<evidence type="ECO:0000256" key="4">
    <source>
        <dbReference type="ARBA" id="ARBA00023014"/>
    </source>
</evidence>
<proteinExistence type="predicted"/>
<dbReference type="Proteomes" id="UP001229955">
    <property type="component" value="Chromosome"/>
</dbReference>
<dbReference type="PROSITE" id="PS51296">
    <property type="entry name" value="RIESKE"/>
    <property type="match status" value="1"/>
</dbReference>
<dbReference type="EMBL" id="CP130613">
    <property type="protein sequence ID" value="WKW16155.1"/>
    <property type="molecule type" value="Genomic_DNA"/>
</dbReference>
<evidence type="ECO:0000259" key="5">
    <source>
        <dbReference type="PROSITE" id="PS51296"/>
    </source>
</evidence>
<accession>A0AA49JX63</accession>
<evidence type="ECO:0000256" key="1">
    <source>
        <dbReference type="ARBA" id="ARBA00022714"/>
    </source>
</evidence>
<dbReference type="Pfam" id="PF00355">
    <property type="entry name" value="Rieske"/>
    <property type="match status" value="1"/>
</dbReference>
<keyword evidence="3" id="KW-0408">Iron</keyword>
<name>A0AA49Q9E1_9BACT</name>
<dbReference type="Gene3D" id="2.102.10.10">
    <property type="entry name" value="Rieske [2Fe-2S] iron-sulphur domain"/>
    <property type="match status" value="1"/>
</dbReference>
<dbReference type="GO" id="GO:0051537">
    <property type="term" value="F:2 iron, 2 sulfur cluster binding"/>
    <property type="evidence" value="ECO:0007669"/>
    <property type="project" value="UniProtKB-KW"/>
</dbReference>
<dbReference type="EMBL" id="CP130612">
    <property type="protein sequence ID" value="WKW13248.1"/>
    <property type="molecule type" value="Genomic_DNA"/>
</dbReference>
<keyword evidence="8" id="KW-1185">Reference proteome</keyword>
<evidence type="ECO:0000313" key="8">
    <source>
        <dbReference type="Proteomes" id="UP001229955"/>
    </source>
</evidence>
<dbReference type="GO" id="GO:0046872">
    <property type="term" value="F:metal ion binding"/>
    <property type="evidence" value="ECO:0007669"/>
    <property type="project" value="UniProtKB-KW"/>
</dbReference>
<dbReference type="KEGG" id="pspc:Strain318_002565"/>
<keyword evidence="2" id="KW-0479">Metal-binding</keyword>
<evidence type="ECO:0000256" key="3">
    <source>
        <dbReference type="ARBA" id="ARBA00023004"/>
    </source>
</evidence>
<dbReference type="SUPFAM" id="SSF50022">
    <property type="entry name" value="ISP domain"/>
    <property type="match status" value="1"/>
</dbReference>
<dbReference type="RefSeq" id="WP_367886108.1">
    <property type="nucleotide sequence ID" value="NZ_CP130612.1"/>
</dbReference>
<organism evidence="7 8">
    <name type="scientific">Pseudogemmatithrix spongiicola</name>
    <dbReference type="NCBI Taxonomy" id="3062599"/>
    <lineage>
        <taxon>Bacteria</taxon>
        <taxon>Pseudomonadati</taxon>
        <taxon>Gemmatimonadota</taxon>
        <taxon>Gemmatimonadia</taxon>
        <taxon>Gemmatimonadales</taxon>
        <taxon>Gemmatimonadaceae</taxon>
        <taxon>Pseudogemmatithrix</taxon>
    </lineage>
</organism>
<keyword evidence="4" id="KW-0411">Iron-sulfur</keyword>
<gene>
    <name evidence="6" type="ORF">Strain138_002565</name>
    <name evidence="7" type="ORF">Strain318_002565</name>
</gene>
<dbReference type="InterPro" id="IPR017941">
    <property type="entry name" value="Rieske_2Fe-2S"/>
</dbReference>
<dbReference type="AlphaFoldDB" id="A0AA49Q9E1"/>
<dbReference type="InterPro" id="IPR036922">
    <property type="entry name" value="Rieske_2Fe-2S_sf"/>
</dbReference>
<evidence type="ECO:0000313" key="7">
    <source>
        <dbReference type="EMBL" id="WKW16155.1"/>
    </source>
</evidence>
<protein>
    <submittedName>
        <fullName evidence="7">Rieske 2Fe-2S domain-containing protein</fullName>
    </submittedName>
</protein>
<evidence type="ECO:0000313" key="6">
    <source>
        <dbReference type="EMBL" id="WKW13248.1"/>
    </source>
</evidence>
<evidence type="ECO:0000256" key="2">
    <source>
        <dbReference type="ARBA" id="ARBA00022723"/>
    </source>
</evidence>